<dbReference type="Pfam" id="PF20241">
    <property type="entry name" value="DUF6598"/>
    <property type="match status" value="1"/>
</dbReference>
<evidence type="ECO:0000313" key="3">
    <source>
        <dbReference type="Proteomes" id="UP001231189"/>
    </source>
</evidence>
<sequence length="303" mass="33436">MSFTHCAPGRMPSYAVVKPTLQILSIKVTELTELEWPLKVYGIIAARDTVDNLRNPLFLCSRNGAQLVTQQDPFLRLTGPSRAVVCEDPVSFEIQLKLKGRTESEDKALMSSKLSYKGDSASTLNVGNHFCNMEFCFQQLDRSVQATIVGVRVVSQRPSSSFPHGAQVLCSSLPRGFKEDDNTLSCPNMLLHDWKDGIRSTDGHLDLARHVVSAELRGKLKVLVKDRKSPDLTGYVLLTPKKCNFSQATCLVGDAEVEVTVAWSLLVKDDECILSSSYVDPYEACPTLHPSTLTFLKTGVAEN</sequence>
<keyword evidence="3" id="KW-1185">Reference proteome</keyword>
<reference evidence="2" key="1">
    <citation type="submission" date="2023-07" db="EMBL/GenBank/DDBJ databases">
        <title>A chromosome-level genome assembly of Lolium multiflorum.</title>
        <authorList>
            <person name="Chen Y."/>
            <person name="Copetti D."/>
            <person name="Kolliker R."/>
            <person name="Studer B."/>
        </authorList>
    </citation>
    <scope>NUCLEOTIDE SEQUENCE</scope>
    <source>
        <strain evidence="2">02402/16</strain>
        <tissue evidence="2">Leaf</tissue>
    </source>
</reference>
<accession>A0AAD8TQT8</accession>
<feature type="domain" description="DUF6598" evidence="1">
    <location>
        <begin position="20"/>
        <end position="261"/>
    </location>
</feature>
<dbReference type="EMBL" id="JAUUTY010000002">
    <property type="protein sequence ID" value="KAK1686107.1"/>
    <property type="molecule type" value="Genomic_DNA"/>
</dbReference>
<proteinExistence type="predicted"/>
<dbReference type="PANTHER" id="PTHR33065">
    <property type="entry name" value="OS07G0486400 PROTEIN"/>
    <property type="match status" value="1"/>
</dbReference>
<protein>
    <recommendedName>
        <fullName evidence="1">DUF6598 domain-containing protein</fullName>
    </recommendedName>
</protein>
<evidence type="ECO:0000259" key="1">
    <source>
        <dbReference type="Pfam" id="PF20241"/>
    </source>
</evidence>
<gene>
    <name evidence="2" type="ORF">QYE76_046955</name>
</gene>
<name>A0AAD8TQT8_LOLMU</name>
<dbReference type="Proteomes" id="UP001231189">
    <property type="component" value="Unassembled WGS sequence"/>
</dbReference>
<dbReference type="AlphaFoldDB" id="A0AAD8TQT8"/>
<comment type="caution">
    <text evidence="2">The sequence shown here is derived from an EMBL/GenBank/DDBJ whole genome shotgun (WGS) entry which is preliminary data.</text>
</comment>
<evidence type="ECO:0000313" key="2">
    <source>
        <dbReference type="EMBL" id="KAK1686107.1"/>
    </source>
</evidence>
<organism evidence="2 3">
    <name type="scientific">Lolium multiflorum</name>
    <name type="common">Italian ryegrass</name>
    <name type="synonym">Lolium perenne subsp. multiflorum</name>
    <dbReference type="NCBI Taxonomy" id="4521"/>
    <lineage>
        <taxon>Eukaryota</taxon>
        <taxon>Viridiplantae</taxon>
        <taxon>Streptophyta</taxon>
        <taxon>Embryophyta</taxon>
        <taxon>Tracheophyta</taxon>
        <taxon>Spermatophyta</taxon>
        <taxon>Magnoliopsida</taxon>
        <taxon>Liliopsida</taxon>
        <taxon>Poales</taxon>
        <taxon>Poaceae</taxon>
        <taxon>BOP clade</taxon>
        <taxon>Pooideae</taxon>
        <taxon>Poodae</taxon>
        <taxon>Poeae</taxon>
        <taxon>Poeae Chloroplast Group 2 (Poeae type)</taxon>
        <taxon>Loliodinae</taxon>
        <taxon>Loliinae</taxon>
        <taxon>Lolium</taxon>
    </lineage>
</organism>
<dbReference type="InterPro" id="IPR046533">
    <property type="entry name" value="DUF6598"/>
</dbReference>
<dbReference type="PANTHER" id="PTHR33065:SF183">
    <property type="entry name" value="DUF6598 DOMAIN-CONTAINING PROTEIN"/>
    <property type="match status" value="1"/>
</dbReference>